<dbReference type="GO" id="GO:0019305">
    <property type="term" value="P:dTDP-rhamnose biosynthetic process"/>
    <property type="evidence" value="ECO:0007669"/>
    <property type="project" value="TreeGrafter"/>
</dbReference>
<reference evidence="4" key="1">
    <citation type="journal article" date="2021" name="PeerJ">
        <title>Extensive microbial diversity within the chicken gut microbiome revealed by metagenomics and culture.</title>
        <authorList>
            <person name="Gilroy R."/>
            <person name="Ravi A."/>
            <person name="Getino M."/>
            <person name="Pursley I."/>
            <person name="Horton D.L."/>
            <person name="Alikhan N.F."/>
            <person name="Baker D."/>
            <person name="Gharbi K."/>
            <person name="Hall N."/>
            <person name="Watson M."/>
            <person name="Adriaenssens E.M."/>
            <person name="Foster-Nyarko E."/>
            <person name="Jarju S."/>
            <person name="Secka A."/>
            <person name="Antonio M."/>
            <person name="Oren A."/>
            <person name="Chaudhuri R.R."/>
            <person name="La Ragione R."/>
            <person name="Hildebrand F."/>
            <person name="Pallen M.J."/>
        </authorList>
    </citation>
    <scope>NUCLEOTIDE SEQUENCE</scope>
    <source>
        <strain evidence="4">CHK187-5294</strain>
    </source>
</reference>
<protein>
    <recommendedName>
        <fullName evidence="2">dTDP-4-dehydrorhamnose reductase</fullName>
        <ecNumber evidence="2">1.1.1.133</ecNumber>
    </recommendedName>
</protein>
<accession>A0A9D2CY90</accession>
<comment type="similarity">
    <text evidence="1 2">Belongs to the dTDP-4-dehydrorhamnose reductase family.</text>
</comment>
<proteinExistence type="inferred from homology"/>
<evidence type="ECO:0000256" key="1">
    <source>
        <dbReference type="ARBA" id="ARBA00010944"/>
    </source>
</evidence>
<keyword evidence="2 4" id="KW-0560">Oxidoreductase</keyword>
<dbReference type="Gene3D" id="3.40.50.720">
    <property type="entry name" value="NAD(P)-binding Rossmann-like Domain"/>
    <property type="match status" value="1"/>
</dbReference>
<name>A0A9D2CY90_9FIRM</name>
<dbReference type="CDD" id="cd05254">
    <property type="entry name" value="dTDP_HR_like_SDR_e"/>
    <property type="match status" value="1"/>
</dbReference>
<comment type="pathway">
    <text evidence="2">Carbohydrate biosynthesis; dTDP-L-rhamnose biosynthesis.</text>
</comment>
<dbReference type="EMBL" id="DXCL01000009">
    <property type="protein sequence ID" value="HIZ02919.1"/>
    <property type="molecule type" value="Genomic_DNA"/>
</dbReference>
<feature type="domain" description="RmlD-like substrate binding" evidence="3">
    <location>
        <begin position="1"/>
        <end position="290"/>
    </location>
</feature>
<comment type="caution">
    <text evidence="4">The sequence shown here is derived from an EMBL/GenBank/DDBJ whole genome shotgun (WGS) entry which is preliminary data.</text>
</comment>
<dbReference type="Proteomes" id="UP000824132">
    <property type="component" value="Unassembled WGS sequence"/>
</dbReference>
<dbReference type="InterPro" id="IPR029903">
    <property type="entry name" value="RmlD-like-bd"/>
</dbReference>
<dbReference type="GO" id="GO:0005829">
    <property type="term" value="C:cytosol"/>
    <property type="evidence" value="ECO:0007669"/>
    <property type="project" value="TreeGrafter"/>
</dbReference>
<dbReference type="InterPro" id="IPR036291">
    <property type="entry name" value="NAD(P)-bd_dom_sf"/>
</dbReference>
<keyword evidence="2" id="KW-0521">NADP</keyword>
<dbReference type="AlphaFoldDB" id="A0A9D2CY90"/>
<comment type="function">
    <text evidence="2">Catalyzes the reduction of dTDP-6-deoxy-L-lyxo-4-hexulose to yield dTDP-L-rhamnose.</text>
</comment>
<dbReference type="GO" id="GO:0008831">
    <property type="term" value="F:dTDP-4-dehydrorhamnose reductase activity"/>
    <property type="evidence" value="ECO:0007669"/>
    <property type="project" value="UniProtKB-EC"/>
</dbReference>
<dbReference type="Gene3D" id="3.90.25.10">
    <property type="entry name" value="UDP-galactose 4-epimerase, domain 1"/>
    <property type="match status" value="1"/>
</dbReference>
<dbReference type="InterPro" id="IPR005913">
    <property type="entry name" value="dTDP_dehydrorham_reduct"/>
</dbReference>
<dbReference type="EC" id="1.1.1.133" evidence="2"/>
<dbReference type="PANTHER" id="PTHR10491:SF4">
    <property type="entry name" value="METHIONINE ADENOSYLTRANSFERASE 2 SUBUNIT BETA"/>
    <property type="match status" value="1"/>
</dbReference>
<dbReference type="NCBIfam" id="TIGR01214">
    <property type="entry name" value="rmlD"/>
    <property type="match status" value="1"/>
</dbReference>
<evidence type="ECO:0000259" key="3">
    <source>
        <dbReference type="Pfam" id="PF04321"/>
    </source>
</evidence>
<gene>
    <name evidence="4" type="primary">rfbD</name>
    <name evidence="4" type="ORF">H9727_01385</name>
</gene>
<evidence type="ECO:0000313" key="5">
    <source>
        <dbReference type="Proteomes" id="UP000824132"/>
    </source>
</evidence>
<evidence type="ECO:0000256" key="2">
    <source>
        <dbReference type="RuleBase" id="RU364082"/>
    </source>
</evidence>
<sequence length="291" mass="31832">MNILITGAKGQLGTELSGFFKRGTTPFGTPSFLKGAHRVVETDADELDITDRKAVFSFCEREKIGVVFNCAAYTNVNKAESDEALAFAVNAAGAENLALAMHAAGGRYILVSTDYVFDGEKGSPYVEEDACRPLGVYGRSKRLGEELSLKACPNTAVMRTAWLYGRSGNNFLKTVQRVCTEKGAMRVVNDQFGSPTFTEDLAYHMLLLADRPECGVFHATCEGVCTWYEFAAEIACLSGIAAQISPCTTEEYPTPVKRPAYSVLENARLKALGLNFFRSWRQALSAYFAEN</sequence>
<organism evidence="4 5">
    <name type="scientific">Candidatus Borkfalkia avistercoris</name>
    <dbReference type="NCBI Taxonomy" id="2838504"/>
    <lineage>
        <taxon>Bacteria</taxon>
        <taxon>Bacillati</taxon>
        <taxon>Bacillota</taxon>
        <taxon>Clostridia</taxon>
        <taxon>Christensenellales</taxon>
        <taxon>Christensenellaceae</taxon>
        <taxon>Candidatus Borkfalkia</taxon>
    </lineage>
</organism>
<dbReference type="Pfam" id="PF04321">
    <property type="entry name" value="RmlD_sub_bind"/>
    <property type="match status" value="1"/>
</dbReference>
<dbReference type="SUPFAM" id="SSF51735">
    <property type="entry name" value="NAD(P)-binding Rossmann-fold domains"/>
    <property type="match status" value="1"/>
</dbReference>
<reference evidence="4" key="2">
    <citation type="submission" date="2021-04" db="EMBL/GenBank/DDBJ databases">
        <authorList>
            <person name="Gilroy R."/>
        </authorList>
    </citation>
    <scope>NUCLEOTIDE SEQUENCE</scope>
    <source>
        <strain evidence="4">CHK187-5294</strain>
    </source>
</reference>
<dbReference type="PANTHER" id="PTHR10491">
    <property type="entry name" value="DTDP-4-DEHYDRORHAMNOSE REDUCTASE"/>
    <property type="match status" value="1"/>
</dbReference>
<evidence type="ECO:0000313" key="4">
    <source>
        <dbReference type="EMBL" id="HIZ02919.1"/>
    </source>
</evidence>